<organism evidence="2 3">
    <name type="scientific">Glomerella acutata</name>
    <name type="common">Colletotrichum acutatum</name>
    <dbReference type="NCBI Taxonomy" id="27357"/>
    <lineage>
        <taxon>Eukaryota</taxon>
        <taxon>Fungi</taxon>
        <taxon>Dikarya</taxon>
        <taxon>Ascomycota</taxon>
        <taxon>Pezizomycotina</taxon>
        <taxon>Sordariomycetes</taxon>
        <taxon>Hypocreomycetidae</taxon>
        <taxon>Glomerellales</taxon>
        <taxon>Glomerellaceae</taxon>
        <taxon>Colletotrichum</taxon>
        <taxon>Colletotrichum acutatum species complex</taxon>
    </lineage>
</organism>
<keyword evidence="1" id="KW-1133">Transmembrane helix</keyword>
<dbReference type="EMBL" id="JAHMHS010000052">
    <property type="protein sequence ID" value="KAK1724438.1"/>
    <property type="molecule type" value="Genomic_DNA"/>
</dbReference>
<proteinExistence type="predicted"/>
<protein>
    <submittedName>
        <fullName evidence="2">Uncharacterized protein</fullName>
    </submittedName>
</protein>
<gene>
    <name evidence="2" type="ORF">BDZ83DRAFT_623208</name>
</gene>
<keyword evidence="1" id="KW-0812">Transmembrane</keyword>
<comment type="caution">
    <text evidence="2">The sequence shown here is derived from an EMBL/GenBank/DDBJ whole genome shotgun (WGS) entry which is preliminary data.</text>
</comment>
<dbReference type="Proteomes" id="UP001244207">
    <property type="component" value="Unassembled WGS sequence"/>
</dbReference>
<name>A0AAD8XGY8_GLOAC</name>
<accession>A0AAD8XGY8</accession>
<dbReference type="GeneID" id="85392268"/>
<evidence type="ECO:0000256" key="1">
    <source>
        <dbReference type="SAM" id="Phobius"/>
    </source>
</evidence>
<keyword evidence="1" id="KW-0472">Membrane</keyword>
<reference evidence="2" key="1">
    <citation type="submission" date="2021-12" db="EMBL/GenBank/DDBJ databases">
        <title>Comparative genomics, transcriptomics and evolutionary studies reveal genomic signatures of adaptation to plant cell wall in hemibiotrophic fungi.</title>
        <authorList>
            <consortium name="DOE Joint Genome Institute"/>
            <person name="Baroncelli R."/>
            <person name="Diaz J.F."/>
            <person name="Benocci T."/>
            <person name="Peng M."/>
            <person name="Battaglia E."/>
            <person name="Haridas S."/>
            <person name="Andreopoulos W."/>
            <person name="Labutti K."/>
            <person name="Pangilinan J."/>
            <person name="Floch G.L."/>
            <person name="Makela M.R."/>
            <person name="Henrissat B."/>
            <person name="Grigoriev I.V."/>
            <person name="Crouch J.A."/>
            <person name="De Vries R.P."/>
            <person name="Sukno S.A."/>
            <person name="Thon M.R."/>
        </authorList>
    </citation>
    <scope>NUCLEOTIDE SEQUENCE</scope>
    <source>
        <strain evidence="2">CBS 112980</strain>
    </source>
</reference>
<evidence type="ECO:0000313" key="3">
    <source>
        <dbReference type="Proteomes" id="UP001244207"/>
    </source>
</evidence>
<keyword evidence="3" id="KW-1185">Reference proteome</keyword>
<dbReference type="RefSeq" id="XP_060364493.1">
    <property type="nucleotide sequence ID" value="XM_060508369.1"/>
</dbReference>
<feature type="transmembrane region" description="Helical" evidence="1">
    <location>
        <begin position="911"/>
        <end position="933"/>
    </location>
</feature>
<feature type="transmembrane region" description="Helical" evidence="1">
    <location>
        <begin position="631"/>
        <end position="653"/>
    </location>
</feature>
<sequence>MSQEGSISADPLEARIASNRTAQHNRCLQTTDNEMLVESSDRATSGNTLATPTCNQLSRPFCRDFNWPQQFSQKPKTAAIPEDRPWANFHEGCNSPKDAISLFLTSDDDDVSYHGRVRAILDACHYLDLHDLPSIESLDGEKRVAWLIDSQLVHGVVRTRDCSGSLTARLLAEVLSKPRYQKCLTSNTREQGDTREMTKWEDTQAFDAERRLLFLTNLDCWSVLAIVKTATLSQTKLLGDFFYKHLNSITTVGVLFEAWGYPIFSLEFHFPFRVWRTSESLLKDERIKSSNNDALRSSRDVTCLMPTGDGDKANQVHGIYSGHIACLVSGHDYWRWTAHSCIDTWFDQDEGINEQVIRYANDMQDGRGCDFDPDPCSGGHDASKLYWHPRIWFLRMFSFRLAQIKDEWESVCFHLGQSLEREDRKYKMLLRNLRHSPGLANTEQHRFQVDALENSMLKSQDILQDLISVIRETVKVGTSFVSTEVNFFLNVDGQPGDATDCYPYLSDIRRRFYELGQLSVRLDSYQAECSSVIQYCQAPKKTPPNFRSTLDERCAVSFHGMLQVQVEIEEMRNQFIQTRLNDGELVSLEPEGVEEIRVLETSTLLMQAFSQTTALFSAEGVIAFAKNWQSFLMSLLVAYGINLSTGTALLLWIRRARRRAQDACASELSRSVLPGFVAPLRRNSTSPHVKSHVLHWIPSIPFFRKAESGISGPPGALQNLGQNIEYIPICLRVDGKRLPKLNDISSQGCNDDKSFFSSLRELLLRDRWFTWSGFLSRSGLREPIGMHYVEFELYNDGYVSIRFRQKVPPISEATRYRPTESPSFEPVPSKRLMDLFKSTADINVSDRSNLDRIIHRIDGQLPLQRKVGIGYGLEIEEGPNYNLLWLIRWTSVVFCVVFGVIWAARTGDIESGFAISTCLIAFSIASVAFLNFAASRGFSDNEETGQHV</sequence>
<feature type="transmembrane region" description="Helical" evidence="1">
    <location>
        <begin position="883"/>
        <end position="905"/>
    </location>
</feature>
<dbReference type="AlphaFoldDB" id="A0AAD8XGY8"/>
<evidence type="ECO:0000313" key="2">
    <source>
        <dbReference type="EMBL" id="KAK1724438.1"/>
    </source>
</evidence>